<dbReference type="Pfam" id="PF08378">
    <property type="entry name" value="NERD"/>
    <property type="match status" value="1"/>
</dbReference>
<name>A0AAW9ACJ5_9BACL</name>
<comment type="caution">
    <text evidence="2">The sequence shown here is derived from an EMBL/GenBank/DDBJ whole genome shotgun (WGS) entry which is preliminary data.</text>
</comment>
<dbReference type="InterPro" id="IPR011528">
    <property type="entry name" value="NERD"/>
</dbReference>
<reference evidence="2 3" key="1">
    <citation type="submission" date="2023-06" db="EMBL/GenBank/DDBJ databases">
        <title>Sporosarcina sp. nov., isolated from Korean traditional fermented seafood 'Jeotgal'.</title>
        <authorList>
            <person name="Yang A.I."/>
            <person name="Shin N.-R."/>
        </authorList>
    </citation>
    <scope>NUCLEOTIDE SEQUENCE [LARGE SCALE GENOMIC DNA]</scope>
    <source>
        <strain evidence="2 3">KCTC43456</strain>
    </source>
</reference>
<dbReference type="PROSITE" id="PS50965">
    <property type="entry name" value="NERD"/>
    <property type="match status" value="1"/>
</dbReference>
<proteinExistence type="predicted"/>
<evidence type="ECO:0000313" key="3">
    <source>
        <dbReference type="Proteomes" id="UP001271648"/>
    </source>
</evidence>
<accession>A0AAW9ACJ5</accession>
<evidence type="ECO:0000313" key="2">
    <source>
        <dbReference type="EMBL" id="MDW0118784.1"/>
    </source>
</evidence>
<dbReference type="Proteomes" id="UP001271648">
    <property type="component" value="Unassembled WGS sequence"/>
</dbReference>
<dbReference type="RefSeq" id="WP_317941371.1">
    <property type="nucleotide sequence ID" value="NZ_JAUBDJ010000018.1"/>
</dbReference>
<feature type="domain" description="NERD" evidence="1">
    <location>
        <begin position="60"/>
        <end position="177"/>
    </location>
</feature>
<protein>
    <submittedName>
        <fullName evidence="2">Nuclease-related domain-containing protein</fullName>
    </submittedName>
</protein>
<gene>
    <name evidence="2" type="ORF">QTL97_17815</name>
</gene>
<dbReference type="AlphaFoldDB" id="A0AAW9ACJ5"/>
<evidence type="ECO:0000259" key="1">
    <source>
        <dbReference type="PROSITE" id="PS50965"/>
    </source>
</evidence>
<dbReference type="EMBL" id="JAUBDJ010000018">
    <property type="protein sequence ID" value="MDW0118784.1"/>
    <property type="molecule type" value="Genomic_DNA"/>
</dbReference>
<organism evidence="2 3">
    <name type="scientific">Sporosarcina thermotolerans</name>
    <dbReference type="NCBI Taxonomy" id="633404"/>
    <lineage>
        <taxon>Bacteria</taxon>
        <taxon>Bacillati</taxon>
        <taxon>Bacillota</taxon>
        <taxon>Bacilli</taxon>
        <taxon>Bacillales</taxon>
        <taxon>Caryophanaceae</taxon>
        <taxon>Sporosarcina</taxon>
    </lineage>
</organism>
<sequence>MDEYAKLVDSGIIEKEWTIFIHKRRKAPLLLEGLEAAIRRLQIYHEMVPVLRSKHAAVKAGFGGEQELDKVFESYSFSMKHGIFNDLSLSSSAFFQVDTLFITPWYAVLFEVKNISGELTVTENPPQLIRTLDSGQVSGFKSPIAQLQSNCELFQDWLYSRDLSLPVYGAVVMAYASQRIEVFDTKTPVLFPSSVPSYIRKLPAISPLLDDAAFNHLLSLLANGHRQFIPSPICDTYSIRYSDIGTGVICPDCKVLGMSWHRRRWECINCGFRCSEAHKQAIQDWFLLFGGKMTNKDCREFLHLERQQNANRMLRDMDLQTEGANRNRTYSMLLSESQKKRT</sequence>
<keyword evidence="3" id="KW-1185">Reference proteome</keyword>